<proteinExistence type="predicted"/>
<dbReference type="STRING" id="525373.HMPREF0766_13134"/>
<reference evidence="1" key="1">
    <citation type="submission" date="2010-07" db="EMBL/GenBank/DDBJ databases">
        <authorList>
            <person name="Muzny D."/>
            <person name="Qin X."/>
            <person name="Buhay C."/>
            <person name="Dugan-Rocha S."/>
            <person name="Ding Y."/>
            <person name="Chen G."/>
            <person name="Hawes A."/>
            <person name="Holder M."/>
            <person name="Jhangiani S."/>
            <person name="Johnson A."/>
            <person name="Khan Z."/>
            <person name="Li Z."/>
            <person name="Liu W."/>
            <person name="Liu X."/>
            <person name="Perez L."/>
            <person name="Shen H."/>
            <person name="Wang Q."/>
            <person name="Watt J."/>
            <person name="Xi L."/>
            <person name="Xin Y."/>
            <person name="Zhou J."/>
            <person name="Deng J."/>
            <person name="Jiang H."/>
            <person name="Liu Y."/>
            <person name="Qu J."/>
            <person name="Song X.-Z."/>
            <person name="Zhang L."/>
            <person name="Villasana D."/>
            <person name="Johnson A."/>
            <person name="Liu J."/>
            <person name="Liyanage D."/>
            <person name="Lorensuhewa L."/>
            <person name="Robinson T."/>
            <person name="Song A."/>
            <person name="Song B.-B."/>
            <person name="Dinh H."/>
            <person name="Thornton R."/>
            <person name="Coyle M."/>
            <person name="Francisco L."/>
            <person name="Jackson L."/>
            <person name="Javaid M."/>
            <person name="Korchina V."/>
            <person name="Kovar C."/>
            <person name="Mata R."/>
            <person name="Mathew T."/>
            <person name="Ngo R."/>
            <person name="Nguyen L."/>
            <person name="Nguyen N."/>
            <person name="Okwuonu G."/>
            <person name="Ongeri F."/>
            <person name="Pham C."/>
            <person name="Simmons D."/>
            <person name="Wilczek-Boney K."/>
            <person name="Hale W."/>
            <person name="Jakkamsetti A."/>
            <person name="Pham P."/>
            <person name="Ruth R."/>
            <person name="San Lucas F."/>
            <person name="Warren J."/>
            <person name="Zhang J."/>
            <person name="Zhao Z."/>
            <person name="Zhou C."/>
            <person name="Zhu D."/>
            <person name="Lee S."/>
            <person name="Bess C."/>
            <person name="Blankenburg K."/>
            <person name="Forbes L."/>
            <person name="Fu Q."/>
            <person name="Gubbala S."/>
            <person name="Hirani K."/>
            <person name="Jayaseelan J.C."/>
            <person name="Lara F."/>
            <person name="Munidasa M."/>
            <person name="Palculict T."/>
            <person name="Patil S."/>
            <person name="Pu L.-L."/>
            <person name="Saada N."/>
            <person name="Tang L."/>
            <person name="Weissenberger G."/>
            <person name="Zhu Y."/>
            <person name="Hemphill L."/>
            <person name="Shang Y."/>
            <person name="Youmans B."/>
            <person name="Ayvaz T."/>
            <person name="Ross M."/>
            <person name="Santibanez J."/>
            <person name="Aqrawi P."/>
            <person name="Gross S."/>
            <person name="Joshi V."/>
            <person name="Fowler G."/>
            <person name="Nazareth L."/>
            <person name="Reid J."/>
            <person name="Worley K."/>
            <person name="Petrosino J."/>
            <person name="Highlander S."/>
            <person name="Gibbs R."/>
        </authorList>
    </citation>
    <scope>NUCLEOTIDE SEQUENCE [LARGE SCALE GENOMIC DNA]</scope>
    <source>
        <strain evidence="1">ATCC 33861</strain>
    </source>
</reference>
<organism evidence="1 2">
    <name type="scientific">Sphingobacterium spiritivorum ATCC 33861</name>
    <dbReference type="NCBI Taxonomy" id="525373"/>
    <lineage>
        <taxon>Bacteria</taxon>
        <taxon>Pseudomonadati</taxon>
        <taxon>Bacteroidota</taxon>
        <taxon>Sphingobacteriia</taxon>
        <taxon>Sphingobacteriales</taxon>
        <taxon>Sphingobacteriaceae</taxon>
        <taxon>Sphingobacterium</taxon>
    </lineage>
</organism>
<dbReference type="Proteomes" id="UP000006258">
    <property type="component" value="Unassembled WGS sequence"/>
</dbReference>
<name>D7VQ80_SPHSI</name>
<protein>
    <submittedName>
        <fullName evidence="1">Uncharacterized protein</fullName>
    </submittedName>
</protein>
<evidence type="ECO:0000313" key="1">
    <source>
        <dbReference type="EMBL" id="EFK55931.1"/>
    </source>
</evidence>
<keyword evidence="2" id="KW-1185">Reference proteome</keyword>
<accession>D7VQ80</accession>
<comment type="caution">
    <text evidence="1">The sequence shown here is derived from an EMBL/GenBank/DDBJ whole genome shotgun (WGS) entry which is preliminary data.</text>
</comment>
<dbReference type="EMBL" id="ACHA02000012">
    <property type="protein sequence ID" value="EFK55931.1"/>
    <property type="molecule type" value="Genomic_DNA"/>
</dbReference>
<dbReference type="HOGENOM" id="CLU_3103960_0_0_10"/>
<evidence type="ECO:0000313" key="2">
    <source>
        <dbReference type="Proteomes" id="UP000006258"/>
    </source>
</evidence>
<gene>
    <name evidence="1" type="ORF">HMPREF0766_13134</name>
</gene>
<sequence>MLICFSTKEQVGQNRVERCISDIKKCLFDIKKSIILNKNVDLLFIEYLAYA</sequence>
<dbReference type="AlphaFoldDB" id="D7VQ80"/>